<dbReference type="InterPro" id="IPR011013">
    <property type="entry name" value="Gal_mutarotase_sf_dom"/>
</dbReference>
<evidence type="ECO:0000313" key="6">
    <source>
        <dbReference type="EMBL" id="CAJ0896548.1"/>
    </source>
</evidence>
<dbReference type="SUPFAM" id="SSF49785">
    <property type="entry name" value="Galactose-binding domain-like"/>
    <property type="match status" value="1"/>
</dbReference>
<evidence type="ECO:0000259" key="4">
    <source>
        <dbReference type="Pfam" id="PF14686"/>
    </source>
</evidence>
<dbReference type="Pfam" id="PF14686">
    <property type="entry name" value="fn3_3"/>
    <property type="match status" value="1"/>
</dbReference>
<dbReference type="SUPFAM" id="SSF74650">
    <property type="entry name" value="Galactose mutarotase-like"/>
    <property type="match status" value="1"/>
</dbReference>
<dbReference type="Gene3D" id="2.70.98.10">
    <property type="match status" value="1"/>
</dbReference>
<dbReference type="InterPro" id="IPR015364">
    <property type="entry name" value="RhgB_N"/>
</dbReference>
<sequence>MPQTRSPHATHLARRLSLKQLGTLLLALQPLCVQPAAAEPLHNRAVPCRIGNDAPVEVEHDARSGWQPAQEGQFGISADGNAYTVDTGAGLVFQVRTRGANGGDRGKGDIVSLLWHGVQYQDPRKGSQVNSGFSGLYDGQDRVNVDAVRVGNDAVKITVTAGALTHVYMARRGHPNIYMATYFTAEPKPNLVRFVVRVPHARLPDGPQCADITTAVRGVEAHDVFGLANGETRSKHYANMRLKDWAYFGATGPHVGMWMVRDNNEGGSGGPFYRSLLDQGAEDQELTYIVNYGENQTEPYRTGVLNSYVLALTDGEPPREVDTRWFQHMDLPGYVPESERGALEGHFTGLNEDAPYTLALSNAHAQYWGDVSGRDGTQHPFHLRGVLPGRYQATLYRNELEVKRFNVDIQPGRTTPCACGGIDHDPQHDAALWRIGTWDGSPREFRNGDKVMVMHQSDVRMQPWTVPDYIVGRSSAARDFPAYQWKAINGALVVRFHLDQREVAAHRLRIGITTAFAHARPSITVNQWTAPAPQPAVEPTTRSLTAGSYRGNNATFAFDIPASAFVAGENVLTINVVSGNGGEGFLSPGYAFDAIDLLK</sequence>
<evidence type="ECO:0000259" key="2">
    <source>
        <dbReference type="Pfam" id="PF09284"/>
    </source>
</evidence>
<dbReference type="Gene3D" id="2.60.120.260">
    <property type="entry name" value="Galactose-binding domain-like"/>
    <property type="match status" value="1"/>
</dbReference>
<dbReference type="GO" id="GO:0030246">
    <property type="term" value="F:carbohydrate binding"/>
    <property type="evidence" value="ECO:0007669"/>
    <property type="project" value="InterPro"/>
</dbReference>
<gene>
    <name evidence="6" type="ORF">R77569_04609</name>
    <name evidence="5" type="ORF">R77591_01062</name>
</gene>
<feature type="domain" description="Rhamnogalacturonase B N-terminal" evidence="2">
    <location>
        <begin position="74"/>
        <end position="333"/>
    </location>
</feature>
<evidence type="ECO:0008006" key="9">
    <source>
        <dbReference type="Google" id="ProtNLM"/>
    </source>
</evidence>
<organism evidence="5 7">
    <name type="scientific">Ralstonia mannitolilytica</name>
    <dbReference type="NCBI Taxonomy" id="105219"/>
    <lineage>
        <taxon>Bacteria</taxon>
        <taxon>Pseudomonadati</taxon>
        <taxon>Pseudomonadota</taxon>
        <taxon>Betaproteobacteria</taxon>
        <taxon>Burkholderiales</taxon>
        <taxon>Burkholderiaceae</taxon>
        <taxon>Ralstonia</taxon>
    </lineage>
</organism>
<evidence type="ECO:0000313" key="7">
    <source>
        <dbReference type="Proteomes" id="UP001190002"/>
    </source>
</evidence>
<dbReference type="Gene3D" id="2.60.40.1120">
    <property type="entry name" value="Carboxypeptidase-like, regulatory domain"/>
    <property type="match status" value="1"/>
</dbReference>
<reference evidence="5 8" key="1">
    <citation type="submission" date="2023-07" db="EMBL/GenBank/DDBJ databases">
        <authorList>
            <person name="Peeters C."/>
        </authorList>
    </citation>
    <scope>NUCLEOTIDE SEQUENCE</scope>
    <source>
        <strain evidence="6 8">R-77569</strain>
        <strain evidence="5">R-77591</strain>
    </source>
</reference>
<dbReference type="InterPro" id="IPR016590">
    <property type="entry name" value="Rhamnogalacturonase_B"/>
</dbReference>
<evidence type="ECO:0000259" key="3">
    <source>
        <dbReference type="Pfam" id="PF14683"/>
    </source>
</evidence>
<dbReference type="EMBL" id="CAUDKV010000028">
    <property type="protein sequence ID" value="CAJ0896548.1"/>
    <property type="molecule type" value="Genomic_DNA"/>
</dbReference>
<dbReference type="EMBL" id="CATVXE010000003">
    <property type="protein sequence ID" value="CAJ0680878.1"/>
    <property type="molecule type" value="Genomic_DNA"/>
</dbReference>
<dbReference type="Pfam" id="PF09284">
    <property type="entry name" value="RhgB_N"/>
    <property type="match status" value="1"/>
</dbReference>
<dbReference type="Proteomes" id="UP001190452">
    <property type="component" value="Unassembled WGS sequence"/>
</dbReference>
<keyword evidence="1" id="KW-0732">Signal</keyword>
<dbReference type="Pfam" id="PF14683">
    <property type="entry name" value="CBM-like"/>
    <property type="match status" value="1"/>
</dbReference>
<feature type="signal peptide" evidence="1">
    <location>
        <begin position="1"/>
        <end position="38"/>
    </location>
</feature>
<dbReference type="Proteomes" id="UP001190002">
    <property type="component" value="Unassembled WGS sequence"/>
</dbReference>
<dbReference type="InterPro" id="IPR029413">
    <property type="entry name" value="RG-lyase_II"/>
</dbReference>
<dbReference type="GO" id="GO:0045490">
    <property type="term" value="P:pectin catabolic process"/>
    <property type="evidence" value="ECO:0007669"/>
    <property type="project" value="TreeGrafter"/>
</dbReference>
<evidence type="ECO:0000313" key="5">
    <source>
        <dbReference type="EMBL" id="CAJ0680878.1"/>
    </source>
</evidence>
<feature type="domain" description="Rhamnogalacturonan lyase" evidence="3">
    <location>
        <begin position="432"/>
        <end position="597"/>
    </location>
</feature>
<dbReference type="AlphaFoldDB" id="A0AAD2EI79"/>
<proteinExistence type="predicted"/>
<dbReference type="RefSeq" id="WP_104564980.1">
    <property type="nucleotide sequence ID" value="NZ_CATVXE010000003.1"/>
</dbReference>
<dbReference type="PANTHER" id="PTHR36574:SF1">
    <property type="entry name" value="RHAMNOGALACTURONATE LYASE-RELATED"/>
    <property type="match status" value="1"/>
</dbReference>
<dbReference type="InterPro" id="IPR029411">
    <property type="entry name" value="RG-lyase_III"/>
</dbReference>
<dbReference type="GO" id="GO:0016837">
    <property type="term" value="F:carbon-oxygen lyase activity, acting on polysaccharides"/>
    <property type="evidence" value="ECO:0007669"/>
    <property type="project" value="InterPro"/>
</dbReference>
<comment type="caution">
    <text evidence="5">The sequence shown here is derived from an EMBL/GenBank/DDBJ whole genome shotgun (WGS) entry which is preliminary data.</text>
</comment>
<evidence type="ECO:0000313" key="8">
    <source>
        <dbReference type="Proteomes" id="UP001190452"/>
    </source>
</evidence>
<dbReference type="InterPro" id="IPR014718">
    <property type="entry name" value="GH-type_carb-bd"/>
</dbReference>
<keyword evidence="8" id="KW-1185">Reference proteome</keyword>
<protein>
    <recommendedName>
        <fullName evidence="9">Rhamnogalacturonan endolyase</fullName>
    </recommendedName>
</protein>
<dbReference type="PANTHER" id="PTHR36574">
    <property type="entry name" value="RHAMNOGALACTURONATE LYASE-RELATED"/>
    <property type="match status" value="1"/>
</dbReference>
<evidence type="ECO:0000256" key="1">
    <source>
        <dbReference type="SAM" id="SignalP"/>
    </source>
</evidence>
<name>A0AAD2EI79_9RALS</name>
<feature type="chain" id="PRO_5042093600" description="Rhamnogalacturonan endolyase" evidence="1">
    <location>
        <begin position="39"/>
        <end position="599"/>
    </location>
</feature>
<accession>A0AAD2EI79</accession>
<dbReference type="InterPro" id="IPR008979">
    <property type="entry name" value="Galactose-bd-like_sf"/>
</dbReference>
<dbReference type="CDD" id="cd10317">
    <property type="entry name" value="RGL4_C"/>
    <property type="match status" value="1"/>
</dbReference>
<feature type="domain" description="Rhamnogalacturonan lyase" evidence="4">
    <location>
        <begin position="340"/>
        <end position="415"/>
    </location>
</feature>